<dbReference type="eggNOG" id="COG5622">
    <property type="taxonomic scope" value="Bacteria"/>
</dbReference>
<reference evidence="2 3" key="1">
    <citation type="submission" date="2013-03" db="EMBL/GenBank/DDBJ databases">
        <authorList>
            <person name="Fiebig A."/>
            <person name="Goeker M."/>
            <person name="Klenk H.-P.P."/>
        </authorList>
    </citation>
    <scope>NUCLEOTIDE SEQUENCE [LARGE SCALE GENOMIC DNA]</scope>
    <source>
        <strain evidence="3">DSM 19469</strain>
    </source>
</reference>
<name>W8SRJ6_9RHOB</name>
<dbReference type="STRING" id="1294273.roselon_02862"/>
<feature type="compositionally biased region" description="Basic and acidic residues" evidence="1">
    <location>
        <begin position="51"/>
        <end position="73"/>
    </location>
</feature>
<sequence>MMADPSMTPTPVEQVRKNPSPLTNGTWVLVADGEKALLLENIGDADYPQLEVRREDEQDNPKTAEQGTDKPGRFNDGPNVQRSAVEETDWHRLEQMRFADDLADMLYKRAHAHGFKRLIIAASPKILGELRHQMHKEVADKVVGEVDKTLTNHPVDDMARHIAEALIPSD</sequence>
<keyword evidence="3" id="KW-1185">Reference proteome</keyword>
<dbReference type="Proteomes" id="UP000019593">
    <property type="component" value="Chromosome"/>
</dbReference>
<feature type="region of interest" description="Disordered" evidence="1">
    <location>
        <begin position="47"/>
        <end position="87"/>
    </location>
</feature>
<protein>
    <recommendedName>
        <fullName evidence="4">Host attachment protein</fullName>
    </recommendedName>
</protein>
<evidence type="ECO:0000256" key="1">
    <source>
        <dbReference type="SAM" id="MobiDB-lite"/>
    </source>
</evidence>
<organism evidence="2 3">
    <name type="scientific">Roseicyclus elongatus DSM 19469</name>
    <dbReference type="NCBI Taxonomy" id="1294273"/>
    <lineage>
        <taxon>Bacteria</taxon>
        <taxon>Pseudomonadati</taxon>
        <taxon>Pseudomonadota</taxon>
        <taxon>Alphaproteobacteria</taxon>
        <taxon>Rhodobacterales</taxon>
        <taxon>Roseobacteraceae</taxon>
        <taxon>Roseicyclus</taxon>
    </lineage>
</organism>
<evidence type="ECO:0000313" key="2">
    <source>
        <dbReference type="EMBL" id="AHM05160.1"/>
    </source>
</evidence>
<dbReference type="HOGENOM" id="CLU_105864_3_0_5"/>
<dbReference type="AlphaFoldDB" id="W8SRJ6"/>
<gene>
    <name evidence="2" type="ORF">roselon_02862</name>
</gene>
<dbReference type="PATRIC" id="fig|1294273.3.peg.2825"/>
<dbReference type="KEGG" id="red:roselon_02862"/>
<feature type="region of interest" description="Disordered" evidence="1">
    <location>
        <begin position="1"/>
        <end position="25"/>
    </location>
</feature>
<proteinExistence type="predicted"/>
<dbReference type="InterPro" id="IPR041374">
    <property type="entry name" value="BaeRF_family12"/>
</dbReference>
<dbReference type="Pfam" id="PF18856">
    <property type="entry name" value="baeRF_family12"/>
    <property type="match status" value="1"/>
</dbReference>
<evidence type="ECO:0008006" key="4">
    <source>
        <dbReference type="Google" id="ProtNLM"/>
    </source>
</evidence>
<evidence type="ECO:0000313" key="3">
    <source>
        <dbReference type="Proteomes" id="UP000019593"/>
    </source>
</evidence>
<dbReference type="EMBL" id="CP004372">
    <property type="protein sequence ID" value="AHM05160.1"/>
    <property type="molecule type" value="Genomic_DNA"/>
</dbReference>
<accession>W8SRJ6</accession>